<organism evidence="1 2">
    <name type="scientific">Halorubrum persicum</name>
    <dbReference type="NCBI Taxonomy" id="1383844"/>
    <lineage>
        <taxon>Archaea</taxon>
        <taxon>Methanobacteriati</taxon>
        <taxon>Methanobacteriota</taxon>
        <taxon>Stenosarchaea group</taxon>
        <taxon>Halobacteria</taxon>
        <taxon>Halobacteriales</taxon>
        <taxon>Haloferacaceae</taxon>
        <taxon>Halorubrum</taxon>
    </lineage>
</organism>
<accession>A0A2G1WEU3</accession>
<dbReference type="Proteomes" id="UP000222824">
    <property type="component" value="Unassembled WGS sequence"/>
</dbReference>
<proteinExistence type="predicted"/>
<reference evidence="1 2" key="1">
    <citation type="journal article" date="2014" name="Front. Microbiol.">
        <title>Population and genomic analysis of the genus Halorubrum.</title>
        <authorList>
            <person name="Fullmer M.S."/>
            <person name="Soucy S.M."/>
            <person name="Swithers K.S."/>
            <person name="Makkay A.M."/>
            <person name="Wheeler R."/>
            <person name="Ventosa A."/>
            <person name="Gogarten J.P."/>
            <person name="Papke R.T."/>
        </authorList>
    </citation>
    <scope>NUCLEOTIDE SEQUENCE [LARGE SCALE GENOMIC DNA]</scope>
    <source>
        <strain evidence="1 2">C49</strain>
    </source>
</reference>
<protein>
    <submittedName>
        <fullName evidence="1">Uncharacterized protein</fullName>
    </submittedName>
</protein>
<evidence type="ECO:0000313" key="2">
    <source>
        <dbReference type="Proteomes" id="UP000222824"/>
    </source>
</evidence>
<evidence type="ECO:0000313" key="1">
    <source>
        <dbReference type="EMBL" id="PHQ37507.1"/>
    </source>
</evidence>
<sequence length="143" mass="16648">MWVCDISLSQRCSHPSKLHLSSHESIRWGWFYIFLFTKQSRSNANSARYSNPTDYEMTSSNPIVNICFVCIRRSTISITHWLLYLSIILKFFQRNNRAMTEPDLERLSDVQSTLQSGYGSTHRASGVFNQFNLRTISRQSTLN</sequence>
<dbReference type="AlphaFoldDB" id="A0A2G1WEU3"/>
<dbReference type="EMBL" id="NHOA01000151">
    <property type="protein sequence ID" value="PHQ37507.1"/>
    <property type="molecule type" value="Genomic_DNA"/>
</dbReference>
<comment type="caution">
    <text evidence="1">The sequence shown here is derived from an EMBL/GenBank/DDBJ whole genome shotgun (WGS) entry which is preliminary data.</text>
</comment>
<name>A0A2G1WEU3_9EURY</name>
<gene>
    <name evidence="1" type="ORF">DJ69_16675</name>
</gene>
<keyword evidence="2" id="KW-1185">Reference proteome</keyword>